<keyword evidence="3" id="KW-1185">Reference proteome</keyword>
<gene>
    <name evidence="2" type="ORF">SNEC2469_LOCUS11677</name>
</gene>
<evidence type="ECO:0000313" key="3">
    <source>
        <dbReference type="Proteomes" id="UP000601435"/>
    </source>
</evidence>
<accession>A0A812R7E9</accession>
<feature type="compositionally biased region" description="Polar residues" evidence="1">
    <location>
        <begin position="1"/>
        <end position="13"/>
    </location>
</feature>
<dbReference type="AlphaFoldDB" id="A0A812R7E9"/>
<name>A0A812R7E9_9DINO</name>
<dbReference type="OrthoDB" id="406368at2759"/>
<protein>
    <submittedName>
        <fullName evidence="2">Uncharacterized protein</fullName>
    </submittedName>
</protein>
<dbReference type="Pfam" id="PF07004">
    <property type="entry name" value="SHIPPO-rpt"/>
    <property type="match status" value="2"/>
</dbReference>
<sequence>MVQGSAASSPKGQKSSRRTEASQRMKQLCQHGAVAAASPAALNRVPVPGPGSYTTTPRTEEITKPVNCRVLMGRRPRFQKEGALFNAGIESNFPGPGAYEADKIMSLGRCKVSKEKDPPRWTMAKKSIMEFAKTHC</sequence>
<evidence type="ECO:0000256" key="1">
    <source>
        <dbReference type="SAM" id="MobiDB-lite"/>
    </source>
</evidence>
<proteinExistence type="predicted"/>
<reference evidence="2" key="1">
    <citation type="submission" date="2021-02" db="EMBL/GenBank/DDBJ databases">
        <authorList>
            <person name="Dougan E. K."/>
            <person name="Rhodes N."/>
            <person name="Thang M."/>
            <person name="Chan C."/>
        </authorList>
    </citation>
    <scope>NUCLEOTIDE SEQUENCE</scope>
</reference>
<dbReference type="Proteomes" id="UP000601435">
    <property type="component" value="Unassembled WGS sequence"/>
</dbReference>
<evidence type="ECO:0000313" key="2">
    <source>
        <dbReference type="EMBL" id="CAE7425684.1"/>
    </source>
</evidence>
<organism evidence="2 3">
    <name type="scientific">Symbiodinium necroappetens</name>
    <dbReference type="NCBI Taxonomy" id="1628268"/>
    <lineage>
        <taxon>Eukaryota</taxon>
        <taxon>Sar</taxon>
        <taxon>Alveolata</taxon>
        <taxon>Dinophyceae</taxon>
        <taxon>Suessiales</taxon>
        <taxon>Symbiodiniaceae</taxon>
        <taxon>Symbiodinium</taxon>
    </lineage>
</organism>
<feature type="region of interest" description="Disordered" evidence="1">
    <location>
        <begin position="40"/>
        <end position="61"/>
    </location>
</feature>
<comment type="caution">
    <text evidence="2">The sequence shown here is derived from an EMBL/GenBank/DDBJ whole genome shotgun (WGS) entry which is preliminary data.</text>
</comment>
<dbReference type="InterPro" id="IPR010736">
    <property type="entry name" value="SHIPPO-rpt"/>
</dbReference>
<dbReference type="EMBL" id="CAJNJA010018547">
    <property type="protein sequence ID" value="CAE7425684.1"/>
    <property type="molecule type" value="Genomic_DNA"/>
</dbReference>
<feature type="region of interest" description="Disordered" evidence="1">
    <location>
        <begin position="1"/>
        <end position="28"/>
    </location>
</feature>